<sequence>MAFWKGRGAAKENIRLFEAAKTWRRCADEIDRTTGEVEERGQISTAITALLRRPNGCLRA</sequence>
<accession>A0A559TKT6</accession>
<dbReference type="AlphaFoldDB" id="A0A559TKT6"/>
<evidence type="ECO:0000313" key="1">
    <source>
        <dbReference type="EMBL" id="TVZ75204.1"/>
    </source>
</evidence>
<comment type="caution">
    <text evidence="1">The sequence shown here is derived from an EMBL/GenBank/DDBJ whole genome shotgun (WGS) entry which is preliminary data.</text>
</comment>
<gene>
    <name evidence="1" type="ORF">BCL32_0653</name>
</gene>
<organism evidence="1 2">
    <name type="scientific">Rhizobium mongolense USDA 1844</name>
    <dbReference type="NCBI Taxonomy" id="1079460"/>
    <lineage>
        <taxon>Bacteria</taxon>
        <taxon>Pseudomonadati</taxon>
        <taxon>Pseudomonadota</taxon>
        <taxon>Alphaproteobacteria</taxon>
        <taxon>Hyphomicrobiales</taxon>
        <taxon>Rhizobiaceae</taxon>
        <taxon>Rhizobium/Agrobacterium group</taxon>
        <taxon>Rhizobium</taxon>
    </lineage>
</organism>
<reference evidence="1 2" key="1">
    <citation type="submission" date="2019-06" db="EMBL/GenBank/DDBJ databases">
        <title>Pac Bio to generate improved reference genome sequences for organisms with transposon mutant libraries (support for FEBA project).</title>
        <authorList>
            <person name="Blow M."/>
        </authorList>
    </citation>
    <scope>NUCLEOTIDE SEQUENCE [LARGE SCALE GENOMIC DNA]</scope>
    <source>
        <strain evidence="1 2">USDA 1844</strain>
    </source>
</reference>
<dbReference type="Proteomes" id="UP000319824">
    <property type="component" value="Unassembled WGS sequence"/>
</dbReference>
<dbReference type="EMBL" id="VISO01000001">
    <property type="protein sequence ID" value="TVZ75204.1"/>
    <property type="molecule type" value="Genomic_DNA"/>
</dbReference>
<proteinExistence type="predicted"/>
<protein>
    <submittedName>
        <fullName evidence="1">Uncharacterized protein</fullName>
    </submittedName>
</protein>
<evidence type="ECO:0000313" key="2">
    <source>
        <dbReference type="Proteomes" id="UP000319824"/>
    </source>
</evidence>
<name>A0A559TKT6_9HYPH</name>